<dbReference type="Proteomes" id="UP001054945">
    <property type="component" value="Unassembled WGS sequence"/>
</dbReference>
<protein>
    <submittedName>
        <fullName evidence="1">Uncharacterized protein</fullName>
    </submittedName>
</protein>
<name>A0AAV4XEQ7_CAEEX</name>
<dbReference type="EMBL" id="BPLR01017676">
    <property type="protein sequence ID" value="GIY93537.1"/>
    <property type="molecule type" value="Genomic_DNA"/>
</dbReference>
<comment type="caution">
    <text evidence="1">The sequence shown here is derived from an EMBL/GenBank/DDBJ whole genome shotgun (WGS) entry which is preliminary data.</text>
</comment>
<sequence length="163" mass="18623">MWKDIPRSSHDLELLMEQTILLGRMAKDCSSSPMENIPFLNLSEADGKTIFFESKQQSNKRTVLVSRKVKPLRVKQKKKITLLPPVTFYQHGKYCSGINICLEEAICSKYHQGLGIPITLFLFARRLNVSDRLQQVYCSTLISLIALSYRFAFRGHAGICVRV</sequence>
<dbReference type="AlphaFoldDB" id="A0AAV4XEQ7"/>
<evidence type="ECO:0000313" key="2">
    <source>
        <dbReference type="Proteomes" id="UP001054945"/>
    </source>
</evidence>
<reference evidence="1 2" key="1">
    <citation type="submission" date="2021-06" db="EMBL/GenBank/DDBJ databases">
        <title>Caerostris extrusa draft genome.</title>
        <authorList>
            <person name="Kono N."/>
            <person name="Arakawa K."/>
        </authorList>
    </citation>
    <scope>NUCLEOTIDE SEQUENCE [LARGE SCALE GENOMIC DNA]</scope>
</reference>
<accession>A0AAV4XEQ7</accession>
<keyword evidence="2" id="KW-1185">Reference proteome</keyword>
<evidence type="ECO:0000313" key="1">
    <source>
        <dbReference type="EMBL" id="GIY93537.1"/>
    </source>
</evidence>
<organism evidence="1 2">
    <name type="scientific">Caerostris extrusa</name>
    <name type="common">Bark spider</name>
    <name type="synonym">Caerostris bankana</name>
    <dbReference type="NCBI Taxonomy" id="172846"/>
    <lineage>
        <taxon>Eukaryota</taxon>
        <taxon>Metazoa</taxon>
        <taxon>Ecdysozoa</taxon>
        <taxon>Arthropoda</taxon>
        <taxon>Chelicerata</taxon>
        <taxon>Arachnida</taxon>
        <taxon>Araneae</taxon>
        <taxon>Araneomorphae</taxon>
        <taxon>Entelegynae</taxon>
        <taxon>Araneoidea</taxon>
        <taxon>Araneidae</taxon>
        <taxon>Caerostris</taxon>
    </lineage>
</organism>
<proteinExistence type="predicted"/>
<gene>
    <name evidence="1" type="ORF">CEXT_336511</name>
</gene>